<dbReference type="PANTHER" id="PTHR11933">
    <property type="entry name" value="TRNA 5-METHYLAMINOMETHYL-2-THIOURIDYLATE -METHYLTRANSFERASE"/>
    <property type="match status" value="1"/>
</dbReference>
<evidence type="ECO:0000256" key="2">
    <source>
        <dbReference type="ARBA" id="ARBA00022555"/>
    </source>
</evidence>
<comment type="caution">
    <text evidence="11">The sequence shown here is derived from an EMBL/GenBank/DDBJ whole genome shotgun (WGS) entry which is preliminary data.</text>
</comment>
<keyword evidence="8" id="KW-1015">Disulfide bond</keyword>
<evidence type="ECO:0000256" key="8">
    <source>
        <dbReference type="ARBA" id="ARBA00023157"/>
    </source>
</evidence>
<evidence type="ECO:0000256" key="1">
    <source>
        <dbReference type="ARBA" id="ARBA00022490"/>
    </source>
</evidence>
<evidence type="ECO:0000256" key="7">
    <source>
        <dbReference type="ARBA" id="ARBA00022884"/>
    </source>
</evidence>
<gene>
    <name evidence="11" type="ORF">S06H3_56528</name>
</gene>
<evidence type="ECO:0000256" key="4">
    <source>
        <dbReference type="ARBA" id="ARBA00022694"/>
    </source>
</evidence>
<evidence type="ECO:0008006" key="12">
    <source>
        <dbReference type="Google" id="ProtNLM"/>
    </source>
</evidence>
<name>X1RC84_9ZZZZ</name>
<feature type="domain" description="tRNA-specific 2-thiouridylase MnmA-like C-terminal" evidence="9">
    <location>
        <begin position="116"/>
        <end position="190"/>
    </location>
</feature>
<dbReference type="Pfam" id="PF20259">
    <property type="entry name" value="tRNA_Me_trans_M"/>
    <property type="match status" value="1"/>
</dbReference>
<dbReference type="EMBL" id="BARV01036365">
    <property type="protein sequence ID" value="GAI53199.1"/>
    <property type="molecule type" value="Genomic_DNA"/>
</dbReference>
<evidence type="ECO:0000256" key="5">
    <source>
        <dbReference type="ARBA" id="ARBA00022741"/>
    </source>
</evidence>
<evidence type="ECO:0000259" key="9">
    <source>
        <dbReference type="Pfam" id="PF20258"/>
    </source>
</evidence>
<dbReference type="Pfam" id="PF03054">
    <property type="entry name" value="tRNA_Me_trans"/>
    <property type="match status" value="1"/>
</dbReference>
<dbReference type="Gene3D" id="2.30.30.280">
    <property type="entry name" value="Adenine nucleotide alpha hydrolases-like domains"/>
    <property type="match status" value="1"/>
</dbReference>
<evidence type="ECO:0000256" key="3">
    <source>
        <dbReference type="ARBA" id="ARBA00022679"/>
    </source>
</evidence>
<keyword evidence="4" id="KW-0819">tRNA processing</keyword>
<feature type="domain" description="tRNA-specific 2-thiouridylase MnmA-like central" evidence="10">
    <location>
        <begin position="48"/>
        <end position="109"/>
    </location>
</feature>
<dbReference type="FunFam" id="2.30.30.280:FF:000001">
    <property type="entry name" value="tRNA-specific 2-thiouridylase MnmA"/>
    <property type="match status" value="1"/>
</dbReference>
<dbReference type="GO" id="GO:0005524">
    <property type="term" value="F:ATP binding"/>
    <property type="evidence" value="ECO:0007669"/>
    <property type="project" value="UniProtKB-KW"/>
</dbReference>
<dbReference type="GO" id="GO:0002143">
    <property type="term" value="P:tRNA wobble position uridine thiolation"/>
    <property type="evidence" value="ECO:0007669"/>
    <property type="project" value="TreeGrafter"/>
</dbReference>
<dbReference type="Gene3D" id="2.40.30.10">
    <property type="entry name" value="Translation factors"/>
    <property type="match status" value="1"/>
</dbReference>
<keyword evidence="5" id="KW-0547">Nucleotide-binding</keyword>
<keyword evidence="2" id="KW-0820">tRNA-binding</keyword>
<protein>
    <recommendedName>
        <fullName evidence="12">tRNA-specific 2-thiouridylase MnmA</fullName>
    </recommendedName>
</protein>
<proteinExistence type="predicted"/>
<dbReference type="InterPro" id="IPR014729">
    <property type="entry name" value="Rossmann-like_a/b/a_fold"/>
</dbReference>
<keyword evidence="1" id="KW-0963">Cytoplasm</keyword>
<dbReference type="GO" id="GO:0016783">
    <property type="term" value="F:sulfurtransferase activity"/>
    <property type="evidence" value="ECO:0007669"/>
    <property type="project" value="InterPro"/>
</dbReference>
<keyword evidence="3" id="KW-0808">Transferase</keyword>
<dbReference type="InterPro" id="IPR046885">
    <property type="entry name" value="MnmA-like_C"/>
</dbReference>
<dbReference type="AlphaFoldDB" id="X1RC84"/>
<feature type="non-terminal residue" evidence="11">
    <location>
        <position position="1"/>
    </location>
</feature>
<evidence type="ECO:0000256" key="6">
    <source>
        <dbReference type="ARBA" id="ARBA00022840"/>
    </source>
</evidence>
<accession>X1RC84</accession>
<dbReference type="Pfam" id="PF20258">
    <property type="entry name" value="tRNA_Me_trans_C"/>
    <property type="match status" value="1"/>
</dbReference>
<dbReference type="GO" id="GO:0000049">
    <property type="term" value="F:tRNA binding"/>
    <property type="evidence" value="ECO:0007669"/>
    <property type="project" value="UniProtKB-KW"/>
</dbReference>
<dbReference type="Gene3D" id="3.40.50.620">
    <property type="entry name" value="HUPs"/>
    <property type="match status" value="1"/>
</dbReference>
<keyword evidence="7" id="KW-0694">RNA-binding</keyword>
<dbReference type="InterPro" id="IPR023382">
    <property type="entry name" value="MnmA-like_central_sf"/>
</dbReference>
<evidence type="ECO:0000313" key="11">
    <source>
        <dbReference type="EMBL" id="GAI53199.1"/>
    </source>
</evidence>
<reference evidence="11" key="1">
    <citation type="journal article" date="2014" name="Front. Microbiol.">
        <title>High frequency of phylogenetically diverse reductive dehalogenase-homologous genes in deep subseafloor sedimentary metagenomes.</title>
        <authorList>
            <person name="Kawai M."/>
            <person name="Futagami T."/>
            <person name="Toyoda A."/>
            <person name="Takaki Y."/>
            <person name="Nishi S."/>
            <person name="Hori S."/>
            <person name="Arai W."/>
            <person name="Tsubouchi T."/>
            <person name="Morono Y."/>
            <person name="Uchiyama I."/>
            <person name="Ito T."/>
            <person name="Fujiyama A."/>
            <person name="Inagaki F."/>
            <person name="Takami H."/>
        </authorList>
    </citation>
    <scope>NUCLEOTIDE SEQUENCE</scope>
    <source>
        <strain evidence="11">Expedition CK06-06</strain>
    </source>
</reference>
<sequence length="195" mass="21314">QLQHLLLPLGKLSKEKVRRLAAELGLPTSSKHDSQDVCFIPNNDYRLFIAEHISLKSGDIVDINGKVLGKHGGLARYTVGQRQGLGLTSNEQLYVLKLDAFNNRLVVGSKDQTLHNTLIASRLSWVSGKAPTEPISITAKVRYKAPEVTARLRLKDKIAEVNFHQPQRAIAPGQSVVFYQGDAVLGGGIIDAVTN</sequence>
<keyword evidence="6" id="KW-0067">ATP-binding</keyword>
<dbReference type="FunFam" id="2.40.30.10:FF:000023">
    <property type="entry name" value="tRNA-specific 2-thiouridylase MnmA"/>
    <property type="match status" value="1"/>
</dbReference>
<dbReference type="PANTHER" id="PTHR11933:SF5">
    <property type="entry name" value="MITOCHONDRIAL TRNA-SPECIFIC 2-THIOURIDYLASE 1"/>
    <property type="match status" value="1"/>
</dbReference>
<dbReference type="InterPro" id="IPR046884">
    <property type="entry name" value="MnmA-like_central"/>
</dbReference>
<organism evidence="11">
    <name type="scientific">marine sediment metagenome</name>
    <dbReference type="NCBI Taxonomy" id="412755"/>
    <lineage>
        <taxon>unclassified sequences</taxon>
        <taxon>metagenomes</taxon>
        <taxon>ecological metagenomes</taxon>
    </lineage>
</organism>
<evidence type="ECO:0000259" key="10">
    <source>
        <dbReference type="Pfam" id="PF20259"/>
    </source>
</evidence>
<dbReference type="SUPFAM" id="SSF52402">
    <property type="entry name" value="Adenine nucleotide alpha hydrolases-like"/>
    <property type="match status" value="1"/>
</dbReference>